<name>A0A060RCC0_9BACT</name>
<evidence type="ECO:0000259" key="2">
    <source>
        <dbReference type="Pfam" id="PF01590"/>
    </source>
</evidence>
<comment type="similarity">
    <text evidence="1">Belongs to the free Met sulfoxide reductase family.</text>
</comment>
<dbReference type="PANTHER" id="PTHR21021">
    <property type="entry name" value="GAF/PUTATIVE CYTOSKELETAL PROTEIN"/>
    <property type="match status" value="1"/>
</dbReference>
<dbReference type="GO" id="GO:0005829">
    <property type="term" value="C:cytosol"/>
    <property type="evidence" value="ECO:0007669"/>
    <property type="project" value="TreeGrafter"/>
</dbReference>
<keyword evidence="4" id="KW-1185">Reference proteome</keyword>
<dbReference type="HOGENOM" id="CLU_077738_2_0_10"/>
<sequence>MKNIIVPKEGTRAQIYETIIPQIESLVAGEEDLIANLANITAVLKGALGFFWIGFYLVKGDELVLAPFQGTPACTRIKRGRGVCGAAWEQERALLVADVNKFPGHIACSSHSKSEVVIPIFRRGEVFAVLDIDSDKLDDFSQTDIEHLELLADIVGKM</sequence>
<dbReference type="Proteomes" id="UP000027616">
    <property type="component" value="Chromosome I"/>
</dbReference>
<feature type="domain" description="GAF" evidence="2">
    <location>
        <begin position="32"/>
        <end position="156"/>
    </location>
</feature>
<dbReference type="STRING" id="1433126.BN938_1340"/>
<dbReference type="Gene3D" id="3.30.450.40">
    <property type="match status" value="1"/>
</dbReference>
<accession>A0A060RCC0</accession>
<dbReference type="AlphaFoldDB" id="A0A060RCC0"/>
<dbReference type="EMBL" id="HG934468">
    <property type="protein sequence ID" value="CDN31428.1"/>
    <property type="molecule type" value="Genomic_DNA"/>
</dbReference>
<dbReference type="OrthoDB" id="9796252at2"/>
<dbReference type="InterPro" id="IPR003018">
    <property type="entry name" value="GAF"/>
</dbReference>
<protein>
    <submittedName>
        <fullName evidence="3">Free methionine-(R)-sulfoxide reductase</fullName>
    </submittedName>
</protein>
<dbReference type="PANTHER" id="PTHR21021:SF15">
    <property type="entry name" value="FREE METHIONINE-R-SULFOXIDE REDUCTASE"/>
    <property type="match status" value="1"/>
</dbReference>
<gene>
    <name evidence="3" type="ORF">BN938_1340</name>
</gene>
<reference evidence="3 4" key="1">
    <citation type="journal article" date="2015" name="Genome Announc.">
        <title>Complete Genome Sequence of the Novel Leech Symbiont Mucinivorans hirudinis M3T.</title>
        <authorList>
            <person name="Nelson M.C."/>
            <person name="Bomar L."/>
            <person name="Graf J."/>
        </authorList>
    </citation>
    <scope>NUCLEOTIDE SEQUENCE [LARGE SCALE GENOMIC DNA]</scope>
    <source>
        <strain evidence="4">M3</strain>
    </source>
</reference>
<dbReference type="KEGG" id="rbc:BN938_1340"/>
<evidence type="ECO:0000256" key="1">
    <source>
        <dbReference type="ARBA" id="ARBA00038454"/>
    </source>
</evidence>
<dbReference type="InterPro" id="IPR051330">
    <property type="entry name" value="Phosphatase_reg/MetRdx"/>
</dbReference>
<dbReference type="Pfam" id="PF01590">
    <property type="entry name" value="GAF"/>
    <property type="match status" value="1"/>
</dbReference>
<dbReference type="SUPFAM" id="SSF55781">
    <property type="entry name" value="GAF domain-like"/>
    <property type="match status" value="1"/>
</dbReference>
<dbReference type="InterPro" id="IPR029016">
    <property type="entry name" value="GAF-like_dom_sf"/>
</dbReference>
<evidence type="ECO:0000313" key="4">
    <source>
        <dbReference type="Proteomes" id="UP000027616"/>
    </source>
</evidence>
<proteinExistence type="inferred from homology"/>
<organism evidence="3 4">
    <name type="scientific">Mucinivorans hirudinis</name>
    <dbReference type="NCBI Taxonomy" id="1433126"/>
    <lineage>
        <taxon>Bacteria</taxon>
        <taxon>Pseudomonadati</taxon>
        <taxon>Bacteroidota</taxon>
        <taxon>Bacteroidia</taxon>
        <taxon>Bacteroidales</taxon>
        <taxon>Rikenellaceae</taxon>
        <taxon>Mucinivorans</taxon>
    </lineage>
</organism>
<dbReference type="FunFam" id="3.30.450.40:FF:000008">
    <property type="entry name" value="GAF domain-containing proteins"/>
    <property type="match status" value="1"/>
</dbReference>
<dbReference type="eggNOG" id="COG1956">
    <property type="taxonomic scope" value="Bacteria"/>
</dbReference>
<dbReference type="GO" id="GO:0033745">
    <property type="term" value="F:L-methionine-(R)-S-oxide reductase activity"/>
    <property type="evidence" value="ECO:0007669"/>
    <property type="project" value="TreeGrafter"/>
</dbReference>
<evidence type="ECO:0000313" key="3">
    <source>
        <dbReference type="EMBL" id="CDN31428.1"/>
    </source>
</evidence>